<evidence type="ECO:0000313" key="2">
    <source>
        <dbReference type="Proteomes" id="UP000230002"/>
    </source>
</evidence>
<comment type="caution">
    <text evidence="1">The sequence shown here is derived from an EMBL/GenBank/DDBJ whole genome shotgun (WGS) entry which is preliminary data.</text>
</comment>
<reference evidence="1 2" key="1">
    <citation type="journal article" date="2015" name="Sci. Rep.">
        <title>Chromosome-level genome map provides insights into diverse defense mechanisms in the medicinal fungus Ganoderma sinense.</title>
        <authorList>
            <person name="Zhu Y."/>
            <person name="Xu J."/>
            <person name="Sun C."/>
            <person name="Zhou S."/>
            <person name="Xu H."/>
            <person name="Nelson D.R."/>
            <person name="Qian J."/>
            <person name="Song J."/>
            <person name="Luo H."/>
            <person name="Xiang L."/>
            <person name="Li Y."/>
            <person name="Xu Z."/>
            <person name="Ji A."/>
            <person name="Wang L."/>
            <person name="Lu S."/>
            <person name="Hayward A."/>
            <person name="Sun W."/>
            <person name="Li X."/>
            <person name="Schwartz D.C."/>
            <person name="Wang Y."/>
            <person name="Chen S."/>
        </authorList>
    </citation>
    <scope>NUCLEOTIDE SEQUENCE [LARGE SCALE GENOMIC DNA]</scope>
    <source>
        <strain evidence="1 2">ZZ0214-1</strain>
    </source>
</reference>
<accession>A0A2G8SV51</accession>
<sequence length="345" mass="39322">MGQLWELINVDRRQRGLAGGSKLGEFFFEDMTAVYRSLQTPCLPDAVDKWLAQGSVALQPGKIGKLSTEVLDMIFQEILADDKSEFSINLLSCICFALGCKWLLTIGKQHILDGLIRYYVRAANCRLVCLGEYTDVTDQAPPGMLTEDELKEIAETKVPAEDDKWAIAERAEDGNDADVILERCLYNFAMSFYEDAWEAKRDKFMFSLEWVCMELWARPGAGPQWLLMERGDVVQLRDRSMGEYVREAALVALGKEYDRSSLAHAMLSRVCYSLDPSVADEYCGEEFVGRFGRGPWAGDRFCIQSEADDMPEPKEGCGFEEWVDVTEEVNRLLENIWRGMHWEDY</sequence>
<dbReference type="EMBL" id="AYKW01000001">
    <property type="protein sequence ID" value="PIL37593.1"/>
    <property type="molecule type" value="Genomic_DNA"/>
</dbReference>
<evidence type="ECO:0000313" key="1">
    <source>
        <dbReference type="EMBL" id="PIL37593.1"/>
    </source>
</evidence>
<name>A0A2G8SV51_9APHY</name>
<keyword evidence="2" id="KW-1185">Reference proteome</keyword>
<protein>
    <submittedName>
        <fullName evidence="1">Uncharacterized protein</fullName>
    </submittedName>
</protein>
<dbReference type="AlphaFoldDB" id="A0A2G8SV51"/>
<gene>
    <name evidence="1" type="ORF">GSI_01287</name>
</gene>
<dbReference type="Proteomes" id="UP000230002">
    <property type="component" value="Unassembled WGS sequence"/>
</dbReference>
<organism evidence="1 2">
    <name type="scientific">Ganoderma sinense ZZ0214-1</name>
    <dbReference type="NCBI Taxonomy" id="1077348"/>
    <lineage>
        <taxon>Eukaryota</taxon>
        <taxon>Fungi</taxon>
        <taxon>Dikarya</taxon>
        <taxon>Basidiomycota</taxon>
        <taxon>Agaricomycotina</taxon>
        <taxon>Agaricomycetes</taxon>
        <taxon>Polyporales</taxon>
        <taxon>Polyporaceae</taxon>
        <taxon>Ganoderma</taxon>
    </lineage>
</organism>
<proteinExistence type="predicted"/>
<dbReference type="OrthoDB" id="2748433at2759"/>